<dbReference type="InterPro" id="IPR007060">
    <property type="entry name" value="FtsL/DivIC"/>
</dbReference>
<dbReference type="AlphaFoldDB" id="A0A1F6V6N7"/>
<dbReference type="EMBL" id="MFTP01000022">
    <property type="protein sequence ID" value="OGI65179.1"/>
    <property type="molecule type" value="Genomic_DNA"/>
</dbReference>
<evidence type="ECO:0000313" key="2">
    <source>
        <dbReference type="EMBL" id="OGI65179.1"/>
    </source>
</evidence>
<evidence type="ECO:0008006" key="4">
    <source>
        <dbReference type="Google" id="ProtNLM"/>
    </source>
</evidence>
<evidence type="ECO:0000313" key="3">
    <source>
        <dbReference type="Proteomes" id="UP000177370"/>
    </source>
</evidence>
<evidence type="ECO:0000256" key="1">
    <source>
        <dbReference type="SAM" id="Phobius"/>
    </source>
</evidence>
<gene>
    <name evidence="2" type="ORF">A2647_04500</name>
</gene>
<keyword evidence="1" id="KW-0812">Transmembrane</keyword>
<feature type="transmembrane region" description="Helical" evidence="1">
    <location>
        <begin position="20"/>
        <end position="39"/>
    </location>
</feature>
<comment type="caution">
    <text evidence="2">The sequence shown here is derived from an EMBL/GenBank/DDBJ whole genome shotgun (WGS) entry which is preliminary data.</text>
</comment>
<keyword evidence="1" id="KW-1133">Transmembrane helix</keyword>
<dbReference type="Pfam" id="PF04977">
    <property type="entry name" value="DivIC"/>
    <property type="match status" value="1"/>
</dbReference>
<reference evidence="2 3" key="1">
    <citation type="journal article" date="2016" name="Nat. Commun.">
        <title>Thousands of microbial genomes shed light on interconnected biogeochemical processes in an aquifer system.</title>
        <authorList>
            <person name="Anantharaman K."/>
            <person name="Brown C.T."/>
            <person name="Hug L.A."/>
            <person name="Sharon I."/>
            <person name="Castelle C.J."/>
            <person name="Probst A.J."/>
            <person name="Thomas B.C."/>
            <person name="Singh A."/>
            <person name="Wilkins M.J."/>
            <person name="Karaoz U."/>
            <person name="Brodie E.L."/>
            <person name="Williams K.H."/>
            <person name="Hubbard S.S."/>
            <person name="Banfield J.F."/>
        </authorList>
    </citation>
    <scope>NUCLEOTIDE SEQUENCE [LARGE SCALE GENOMIC DNA]</scope>
</reference>
<accession>A0A1F6V6N7</accession>
<organism evidence="2 3">
    <name type="scientific">Candidatus Nomurabacteria bacterium RIFCSPHIGHO2_01_FULL_40_24b</name>
    <dbReference type="NCBI Taxonomy" id="1801739"/>
    <lineage>
        <taxon>Bacteria</taxon>
        <taxon>Candidatus Nomuraibacteriota</taxon>
    </lineage>
</organism>
<sequence length="124" mass="14267">MRSFQQKRGWRNIMESWPVLLFLGILVLIFAWGVIDLTVKMRTTRENRKIIGNKVAELEGEKAKLSSDIARLETESGIEENIRDKFGLAKEGEGLIVVVEDKEKVEVEDESSGGFFNFFRNLFK</sequence>
<name>A0A1F6V6N7_9BACT</name>
<dbReference type="Proteomes" id="UP000177370">
    <property type="component" value="Unassembled WGS sequence"/>
</dbReference>
<protein>
    <recommendedName>
        <fullName evidence="4">Septum formation initiator</fullName>
    </recommendedName>
</protein>
<proteinExistence type="predicted"/>
<keyword evidence="1" id="KW-0472">Membrane</keyword>